<evidence type="ECO:0000259" key="2">
    <source>
        <dbReference type="Pfam" id="PF13407"/>
    </source>
</evidence>
<dbReference type="Proteomes" id="UP000006180">
    <property type="component" value="Chromosome"/>
</dbReference>
<sequence>MPPVHRPRRAGRDSRDGSSRNFGREILRHQPVRGRCHGRYVMGRMVGRAGRVLVIGSRSDYHGHQDRRAGFAATIARFPNHVLEIGDTDTHDDPERCFRAVSSSLRRQEPPCGVYNTGAGSEGVLRALQAGSKPGEIIWITHEISPDHRSYLQQGWLELAIDQDPERQASAALQHLLFRNEIIHQLPKSAGRGELRLFFATNVGPGMLA</sequence>
<dbReference type="eggNOG" id="COG1879">
    <property type="taxonomic scope" value="Bacteria"/>
</dbReference>
<dbReference type="InterPro" id="IPR025997">
    <property type="entry name" value="SBP_2_dom"/>
</dbReference>
<dbReference type="AlphaFoldDB" id="I3X998"/>
<dbReference type="Gene3D" id="3.40.50.2300">
    <property type="match status" value="1"/>
</dbReference>
<dbReference type="PATRIC" id="fig|1185652.3.peg.4059"/>
<accession>I3X998</accession>
<keyword evidence="3" id="KW-0762">Sugar transport</keyword>
<feature type="compositionally biased region" description="Basic and acidic residues" evidence="1">
    <location>
        <begin position="10"/>
        <end position="24"/>
    </location>
</feature>
<keyword evidence="3" id="KW-0813">Transport</keyword>
<proteinExistence type="predicted"/>
<reference evidence="3 4" key="1">
    <citation type="journal article" date="2012" name="J. Bacteriol.">
        <title>Complete genome sequence of the broad-host-range strain Sinorhizobium fredii USDA257.</title>
        <authorList>
            <person name="Schuldes J."/>
            <person name="Rodriguez Orbegoso M."/>
            <person name="Schmeisser C."/>
            <person name="Krishnan H.B."/>
            <person name="Daniel R."/>
            <person name="Streit W.R."/>
        </authorList>
    </citation>
    <scope>NUCLEOTIDE SEQUENCE [LARGE SCALE GENOMIC DNA]</scope>
    <source>
        <strain evidence="3 4">USDA 257</strain>
    </source>
</reference>
<dbReference type="KEGG" id="sfd:USDA257_c39090"/>
<dbReference type="SUPFAM" id="SSF53822">
    <property type="entry name" value="Periplasmic binding protein-like I"/>
    <property type="match status" value="1"/>
</dbReference>
<dbReference type="EMBL" id="CP003563">
    <property type="protein sequence ID" value="AFL52454.1"/>
    <property type="molecule type" value="Genomic_DNA"/>
</dbReference>
<evidence type="ECO:0000313" key="3">
    <source>
        <dbReference type="EMBL" id="AFL52454.1"/>
    </source>
</evidence>
<dbReference type="HOGENOM" id="CLU_1314700_0_0_5"/>
<dbReference type="InterPro" id="IPR028082">
    <property type="entry name" value="Peripla_BP_I"/>
</dbReference>
<dbReference type="STRING" id="1185652.USDA257_c39090"/>
<feature type="domain" description="Periplasmic binding protein" evidence="2">
    <location>
        <begin position="42"/>
        <end position="174"/>
    </location>
</feature>
<dbReference type="Pfam" id="PF13407">
    <property type="entry name" value="Peripla_BP_4"/>
    <property type="match status" value="1"/>
</dbReference>
<evidence type="ECO:0000313" key="4">
    <source>
        <dbReference type="Proteomes" id="UP000006180"/>
    </source>
</evidence>
<evidence type="ECO:0000256" key="1">
    <source>
        <dbReference type="SAM" id="MobiDB-lite"/>
    </source>
</evidence>
<gene>
    <name evidence="3" type="ORF">USDA257_c39090</name>
</gene>
<protein>
    <submittedName>
        <fullName evidence="3">ABC-type sugar transport system periplasmic component</fullName>
    </submittedName>
</protein>
<name>I3X998_SINF2</name>
<dbReference type="CDD" id="cd06307">
    <property type="entry name" value="PBP1_sugar_binding"/>
    <property type="match status" value="1"/>
</dbReference>
<organism evidence="3 4">
    <name type="scientific">Sinorhizobium fredii (strain USDA 257)</name>
    <dbReference type="NCBI Taxonomy" id="1185652"/>
    <lineage>
        <taxon>Bacteria</taxon>
        <taxon>Pseudomonadati</taxon>
        <taxon>Pseudomonadota</taxon>
        <taxon>Alphaproteobacteria</taxon>
        <taxon>Hyphomicrobiales</taxon>
        <taxon>Rhizobiaceae</taxon>
        <taxon>Sinorhizobium/Ensifer group</taxon>
        <taxon>Sinorhizobium</taxon>
    </lineage>
</organism>
<feature type="region of interest" description="Disordered" evidence="1">
    <location>
        <begin position="1"/>
        <end position="24"/>
    </location>
</feature>